<evidence type="ECO:0000259" key="1">
    <source>
        <dbReference type="Pfam" id="PF00266"/>
    </source>
</evidence>
<proteinExistence type="predicted"/>
<organism evidence="2 3">
    <name type="scientific">Micromonospora craterilacus</name>
    <dbReference type="NCBI Taxonomy" id="1655439"/>
    <lineage>
        <taxon>Bacteria</taxon>
        <taxon>Bacillati</taxon>
        <taxon>Actinomycetota</taxon>
        <taxon>Actinomycetes</taxon>
        <taxon>Micromonosporales</taxon>
        <taxon>Micromonosporaceae</taxon>
        <taxon>Micromonospora</taxon>
    </lineage>
</organism>
<dbReference type="AlphaFoldDB" id="A0A2W2DCT3"/>
<dbReference type="InterPro" id="IPR000192">
    <property type="entry name" value="Aminotrans_V_dom"/>
</dbReference>
<dbReference type="PANTHER" id="PTHR43586">
    <property type="entry name" value="CYSTEINE DESULFURASE"/>
    <property type="match status" value="1"/>
</dbReference>
<dbReference type="EMBL" id="POTY01000262">
    <property type="protein sequence ID" value="PZG09796.1"/>
    <property type="molecule type" value="Genomic_DNA"/>
</dbReference>
<evidence type="ECO:0000313" key="3">
    <source>
        <dbReference type="Proteomes" id="UP000248924"/>
    </source>
</evidence>
<dbReference type="InterPro" id="IPR015421">
    <property type="entry name" value="PyrdxlP-dep_Trfase_major"/>
</dbReference>
<comment type="caution">
    <text evidence="2">The sequence shown here is derived from an EMBL/GenBank/DDBJ whole genome shotgun (WGS) entry which is preliminary data.</text>
</comment>
<dbReference type="Gene3D" id="3.40.640.10">
    <property type="entry name" value="Type I PLP-dependent aspartate aminotransferase-like (Major domain)"/>
    <property type="match status" value="1"/>
</dbReference>
<dbReference type="PANTHER" id="PTHR43586:SF21">
    <property type="entry name" value="PYRIDOXAL PHOSPHATE (PLP)-DEPENDENT ASPARTATE AMINOTRANSFERASE SUPERFAMILY"/>
    <property type="match status" value="1"/>
</dbReference>
<dbReference type="Pfam" id="PF00266">
    <property type="entry name" value="Aminotran_5"/>
    <property type="match status" value="1"/>
</dbReference>
<accession>A0A2W2DCT3</accession>
<gene>
    <name evidence="2" type="ORF">C1I95_28640</name>
</gene>
<sequence>MRPPRRPCAGAGSVPCSVCLAADRRRHPRPYASRSGPIPPVEMTFGELHRLPLSTLVTRPVTEQFPDLRTGVVRLDAPAGTLAHAAVLDVLTRYPRHSAAGAGASRPRSRVVLDWAAGRFRTLIGAPGGAVSFGADMTSLTQGFVRSVEPALRPGDEVVCTALDHRANVDPWRESARRRGAVVRVADLSPDGQLTVDAITAQLSPRTRWVALTAGSNVLGSVPDITGICAAARSTGAQVFVDGAQVPAHRSVDVAAWDCDAFVTSAATWYGPRCGILWKRSCRVGSTLARRPGTPVGRTGPGIDAVLATGVAAEVLLSWDRAAVFRHGERLANLLARGLRMVDGVRVLGRSDDATRLPIVAFQVDGRPAAEVAGLLAEGGIVVGHGTFGAESALRAVSPDPPETVRAGLARYTSRADVRALIGTVAAIAAIRR</sequence>
<reference evidence="2 3" key="1">
    <citation type="submission" date="2018-01" db="EMBL/GenBank/DDBJ databases">
        <title>Draft genome sequence of Jishengella sp. NA12.</title>
        <authorList>
            <person name="Sahin N."/>
            <person name="Ay H."/>
            <person name="Saygin H."/>
        </authorList>
    </citation>
    <scope>NUCLEOTIDE SEQUENCE [LARGE SCALE GENOMIC DNA]</scope>
    <source>
        <strain evidence="2 3">NA12</strain>
    </source>
</reference>
<keyword evidence="3" id="KW-1185">Reference proteome</keyword>
<name>A0A2W2DCT3_9ACTN</name>
<dbReference type="SUPFAM" id="SSF53383">
    <property type="entry name" value="PLP-dependent transferases"/>
    <property type="match status" value="1"/>
</dbReference>
<dbReference type="InterPro" id="IPR015422">
    <property type="entry name" value="PyrdxlP-dep_Trfase_small"/>
</dbReference>
<dbReference type="Proteomes" id="UP000248924">
    <property type="component" value="Unassembled WGS sequence"/>
</dbReference>
<protein>
    <recommendedName>
        <fullName evidence="1">Aminotransferase class V domain-containing protein</fullName>
    </recommendedName>
</protein>
<dbReference type="InterPro" id="IPR015424">
    <property type="entry name" value="PyrdxlP-dep_Trfase"/>
</dbReference>
<feature type="domain" description="Aminotransferase class V" evidence="1">
    <location>
        <begin position="75"/>
        <end position="421"/>
    </location>
</feature>
<evidence type="ECO:0000313" key="2">
    <source>
        <dbReference type="EMBL" id="PZG09796.1"/>
    </source>
</evidence>
<dbReference type="Gene3D" id="3.90.1150.10">
    <property type="entry name" value="Aspartate Aminotransferase, domain 1"/>
    <property type="match status" value="1"/>
</dbReference>